<name>A0A6J6VIB5_9ZZZZ</name>
<feature type="domain" description="Putative Flp pilus-assembly TadG-like N-terminal" evidence="1">
    <location>
        <begin position="1"/>
        <end position="46"/>
    </location>
</feature>
<proteinExistence type="predicted"/>
<dbReference type="InterPro" id="IPR028087">
    <property type="entry name" value="Tad_N"/>
</dbReference>
<sequence>MTPLVVGFAVVLALGIALVTDATAAYLQRSGLSTLADGAALSGADAGASGRSTYTQGVPTDELPVDVAAARAGVADYLRQVRAFEEYPGLRWSVRVDAATSSVYVRLTAPLDLPLAIPGGPEEALVSAEGEGSTSVDD</sequence>
<accession>A0A6J6VIB5</accession>
<dbReference type="AlphaFoldDB" id="A0A6J6VIB5"/>
<dbReference type="EMBL" id="CAEZYQ010000047">
    <property type="protein sequence ID" value="CAB4770645.1"/>
    <property type="molecule type" value="Genomic_DNA"/>
</dbReference>
<protein>
    <submittedName>
        <fullName evidence="2">Unannotated protein</fullName>
    </submittedName>
</protein>
<dbReference type="Pfam" id="PF13400">
    <property type="entry name" value="Tad"/>
    <property type="match status" value="1"/>
</dbReference>
<evidence type="ECO:0000313" key="2">
    <source>
        <dbReference type="EMBL" id="CAB4770645.1"/>
    </source>
</evidence>
<evidence type="ECO:0000259" key="1">
    <source>
        <dbReference type="Pfam" id="PF13400"/>
    </source>
</evidence>
<organism evidence="2">
    <name type="scientific">freshwater metagenome</name>
    <dbReference type="NCBI Taxonomy" id="449393"/>
    <lineage>
        <taxon>unclassified sequences</taxon>
        <taxon>metagenomes</taxon>
        <taxon>ecological metagenomes</taxon>
    </lineage>
</organism>
<gene>
    <name evidence="2" type="ORF">UFOPK2761_03370</name>
</gene>
<reference evidence="2" key="1">
    <citation type="submission" date="2020-05" db="EMBL/GenBank/DDBJ databases">
        <authorList>
            <person name="Chiriac C."/>
            <person name="Salcher M."/>
            <person name="Ghai R."/>
            <person name="Kavagutti S V."/>
        </authorList>
    </citation>
    <scope>NUCLEOTIDE SEQUENCE</scope>
</reference>